<reference evidence="2" key="1">
    <citation type="submission" date="2023-03" db="EMBL/GenBank/DDBJ databases">
        <title>Massive genome expansion in bonnet fungi (Mycena s.s.) driven by repeated elements and novel gene families across ecological guilds.</title>
        <authorList>
            <consortium name="Lawrence Berkeley National Laboratory"/>
            <person name="Harder C.B."/>
            <person name="Miyauchi S."/>
            <person name="Viragh M."/>
            <person name="Kuo A."/>
            <person name="Thoen E."/>
            <person name="Andreopoulos B."/>
            <person name="Lu D."/>
            <person name="Skrede I."/>
            <person name="Drula E."/>
            <person name="Henrissat B."/>
            <person name="Morin E."/>
            <person name="Kohler A."/>
            <person name="Barry K."/>
            <person name="LaButti K."/>
            <person name="Morin E."/>
            <person name="Salamov A."/>
            <person name="Lipzen A."/>
            <person name="Mereny Z."/>
            <person name="Hegedus B."/>
            <person name="Baldrian P."/>
            <person name="Stursova M."/>
            <person name="Weitz H."/>
            <person name="Taylor A."/>
            <person name="Grigoriev I.V."/>
            <person name="Nagy L.G."/>
            <person name="Martin F."/>
            <person name="Kauserud H."/>
        </authorList>
    </citation>
    <scope>NUCLEOTIDE SEQUENCE</scope>
    <source>
        <strain evidence="2">CBHHK200</strain>
    </source>
</reference>
<keyword evidence="3" id="KW-1185">Reference proteome</keyword>
<comment type="caution">
    <text evidence="2">The sequence shown here is derived from an EMBL/GenBank/DDBJ whole genome shotgun (WGS) entry which is preliminary data.</text>
</comment>
<evidence type="ECO:0000313" key="3">
    <source>
        <dbReference type="Proteomes" id="UP001218188"/>
    </source>
</evidence>
<sequence length="437" mass="47040">MSVAEFMRRVSVGHRKLDSETKCTACPGLMLIKSAWLVHLPDPAAEHLPDPLKQDAAAGSRHLAFRVHCVNASDNNNIIRVLLDSAFELKANVAESPAKRALEELSSTNPRVATAINELPAAHTALESSCSQLTSTNKELHFTTLKLASMNALLETAKKTRWIAKEEANAAVRIAELAQRARRAEAASEKVGNERAGLLVENAHLKAENMRLGAKLVTMLAEVEKVHIAAKTDLVRKKQNKSTVPLPPSSPPPPLPPSSPPPALPSTPRRAPSPASSDMALSPVSTSLLFIQSPIVRNKPAFPFRRGAPPASPPPSSPIVAAQRPKSRVQPTSSLFFPSRPHPSLPPCPTSAVPNTVVDSLLLSRGGPSPRKRSRAAYESHRRFDGDACEQGATAGRSCESKFLRNSACCVRLQTRLEACLDDHINGARKIAFRSAS</sequence>
<accession>A0AAD6T1B2</accession>
<feature type="compositionally biased region" description="Pro residues" evidence="1">
    <location>
        <begin position="245"/>
        <end position="265"/>
    </location>
</feature>
<dbReference type="AlphaFoldDB" id="A0AAD6T1B2"/>
<organism evidence="2 3">
    <name type="scientific">Mycena alexandri</name>
    <dbReference type="NCBI Taxonomy" id="1745969"/>
    <lineage>
        <taxon>Eukaryota</taxon>
        <taxon>Fungi</taxon>
        <taxon>Dikarya</taxon>
        <taxon>Basidiomycota</taxon>
        <taxon>Agaricomycotina</taxon>
        <taxon>Agaricomycetes</taxon>
        <taxon>Agaricomycetidae</taxon>
        <taxon>Agaricales</taxon>
        <taxon>Marasmiineae</taxon>
        <taxon>Mycenaceae</taxon>
        <taxon>Mycena</taxon>
    </lineage>
</organism>
<feature type="region of interest" description="Disordered" evidence="1">
    <location>
        <begin position="234"/>
        <end position="280"/>
    </location>
</feature>
<dbReference type="Proteomes" id="UP001218188">
    <property type="component" value="Unassembled WGS sequence"/>
</dbReference>
<evidence type="ECO:0000313" key="2">
    <source>
        <dbReference type="EMBL" id="KAJ7037879.1"/>
    </source>
</evidence>
<evidence type="ECO:0000256" key="1">
    <source>
        <dbReference type="SAM" id="MobiDB-lite"/>
    </source>
</evidence>
<gene>
    <name evidence="2" type="ORF">C8F04DRAFT_1256396</name>
</gene>
<protein>
    <submittedName>
        <fullName evidence="2">Uncharacterized protein</fullName>
    </submittedName>
</protein>
<feature type="compositionally biased region" description="Low complexity" evidence="1">
    <location>
        <begin position="266"/>
        <end position="277"/>
    </location>
</feature>
<name>A0AAD6T1B2_9AGAR</name>
<dbReference type="EMBL" id="JARJCM010000034">
    <property type="protein sequence ID" value="KAJ7037879.1"/>
    <property type="molecule type" value="Genomic_DNA"/>
</dbReference>
<proteinExistence type="predicted"/>
<feature type="region of interest" description="Disordered" evidence="1">
    <location>
        <begin position="301"/>
        <end position="323"/>
    </location>
</feature>